<feature type="region of interest" description="Disordered" evidence="1">
    <location>
        <begin position="1"/>
        <end position="52"/>
    </location>
</feature>
<evidence type="ECO:0000256" key="1">
    <source>
        <dbReference type="SAM" id="MobiDB-lite"/>
    </source>
</evidence>
<evidence type="ECO:0000313" key="2">
    <source>
        <dbReference type="EMBL" id="CAA7262388.1"/>
    </source>
</evidence>
<gene>
    <name evidence="2" type="ORF">AAE3_LOCUS4750</name>
</gene>
<proteinExistence type="predicted"/>
<reference evidence="2 3" key="1">
    <citation type="submission" date="2020-01" db="EMBL/GenBank/DDBJ databases">
        <authorList>
            <person name="Gupta K D."/>
        </authorList>
    </citation>
    <scope>NUCLEOTIDE SEQUENCE [LARGE SCALE GENOMIC DNA]</scope>
</reference>
<accession>A0A8S0WZ15</accession>
<feature type="compositionally biased region" description="Polar residues" evidence="1">
    <location>
        <begin position="1"/>
        <end position="12"/>
    </location>
</feature>
<dbReference type="AlphaFoldDB" id="A0A8S0WZ15"/>
<dbReference type="Proteomes" id="UP000467700">
    <property type="component" value="Unassembled WGS sequence"/>
</dbReference>
<evidence type="ECO:0000313" key="3">
    <source>
        <dbReference type="Proteomes" id="UP000467700"/>
    </source>
</evidence>
<keyword evidence="3" id="KW-1185">Reference proteome</keyword>
<comment type="caution">
    <text evidence="2">The sequence shown here is derived from an EMBL/GenBank/DDBJ whole genome shotgun (WGS) entry which is preliminary data.</text>
</comment>
<name>A0A8S0WZ15_CYCAE</name>
<organism evidence="2 3">
    <name type="scientific">Cyclocybe aegerita</name>
    <name type="common">Black poplar mushroom</name>
    <name type="synonym">Agrocybe aegerita</name>
    <dbReference type="NCBI Taxonomy" id="1973307"/>
    <lineage>
        <taxon>Eukaryota</taxon>
        <taxon>Fungi</taxon>
        <taxon>Dikarya</taxon>
        <taxon>Basidiomycota</taxon>
        <taxon>Agaricomycotina</taxon>
        <taxon>Agaricomycetes</taxon>
        <taxon>Agaricomycetidae</taxon>
        <taxon>Agaricales</taxon>
        <taxon>Agaricineae</taxon>
        <taxon>Bolbitiaceae</taxon>
        <taxon>Cyclocybe</taxon>
    </lineage>
</organism>
<dbReference type="EMBL" id="CACVBS010000036">
    <property type="protein sequence ID" value="CAA7262388.1"/>
    <property type="molecule type" value="Genomic_DNA"/>
</dbReference>
<sequence>MASPTHCESWSVASHVPSSFRGRDDELVEPKVPAGTGPGIPARNHDDAVHSGARSLKYAQAQSEPLLRAELRRFWVYHAQEQPAQRQYELAKEAVQIARSSRKARGLSRDPNDGEFVEAVLRRLDMLIDFECDRSEQIHATEHDIKSLNSQLNSSAVSRVPPLPVGITSPDPILKRDYERDLVSLGPQPELSQTSILVTPMMRPPSQSAFAAALVPTQAPTTPAQDQSSLCVRTEILVPDLTPPVGIASGLSLAETSAESRVPLSMQPVVTLSESFVQAVQAVIPAPSPSFSDLTRNPIYGPILLGSTVEPRSCVSQDHRETFYNLFPGNRCSRVAEPLGVDVSKQAEPPPHNEYDELDRHSMWDVEYLRDTAILLCQRISSIYLFIRIFILVARC</sequence>
<protein>
    <submittedName>
        <fullName evidence="2">Uncharacterized protein</fullName>
    </submittedName>
</protein>